<dbReference type="HOGENOM" id="CLU_1874437_0_0_3"/>
<dbReference type="RefSeq" id="WP_013321690.1">
    <property type="nucleotide sequence ID" value="NC_014501.1"/>
</dbReference>
<organism evidence="2 3">
    <name type="scientific">Gloeothece verrucosa (strain PCC 7822)</name>
    <name type="common">Cyanothece sp. (strain PCC 7822)</name>
    <dbReference type="NCBI Taxonomy" id="497965"/>
    <lineage>
        <taxon>Bacteria</taxon>
        <taxon>Bacillati</taxon>
        <taxon>Cyanobacteriota</taxon>
        <taxon>Cyanophyceae</taxon>
        <taxon>Oscillatoriophycideae</taxon>
        <taxon>Chroococcales</taxon>
        <taxon>Aphanothecaceae</taxon>
        <taxon>Gloeothece</taxon>
        <taxon>Gloeothece verrucosa</taxon>
    </lineage>
</organism>
<evidence type="ECO:0000313" key="3">
    <source>
        <dbReference type="Proteomes" id="UP000008206"/>
    </source>
</evidence>
<keyword evidence="1" id="KW-0175">Coiled coil</keyword>
<protein>
    <submittedName>
        <fullName evidence="2">Uncharacterized protein</fullName>
    </submittedName>
</protein>
<accession>E0U6E0</accession>
<dbReference type="KEGG" id="cyj:Cyan7822_1592"/>
<dbReference type="Proteomes" id="UP000008206">
    <property type="component" value="Chromosome"/>
</dbReference>
<dbReference type="eggNOG" id="ENOG50330RY">
    <property type="taxonomic scope" value="Bacteria"/>
</dbReference>
<dbReference type="STRING" id="497965.Cyan7822_1592"/>
<proteinExistence type="predicted"/>
<name>E0U6E0_GLOV7</name>
<dbReference type="EMBL" id="CP002198">
    <property type="protein sequence ID" value="ADN13583.1"/>
    <property type="molecule type" value="Genomic_DNA"/>
</dbReference>
<dbReference type="AlphaFoldDB" id="E0U6E0"/>
<feature type="coiled-coil region" evidence="1">
    <location>
        <begin position="71"/>
        <end position="105"/>
    </location>
</feature>
<evidence type="ECO:0000256" key="1">
    <source>
        <dbReference type="SAM" id="Coils"/>
    </source>
</evidence>
<sequence length="151" mass="17138">MYPWLWWWSPSFNFPFSGAVNQDIETDWFSDEITPESGDATIERKVFRDVASYGTQLGLLNEAVLALAQELDSDTLENNKALRRLKTLQEQVQQVKNQTQAQARTRAKKILDQLVEEDPDYLASLLESYATKIRAASHATNNGDNQVSEVS</sequence>
<reference evidence="3" key="1">
    <citation type="journal article" date="2011" name="MBio">
        <title>Novel metabolic attributes of the genus Cyanothece, comprising a group of unicellular nitrogen-fixing Cyanobacteria.</title>
        <authorList>
            <person name="Bandyopadhyay A."/>
            <person name="Elvitigala T."/>
            <person name="Welsh E."/>
            <person name="Stockel J."/>
            <person name="Liberton M."/>
            <person name="Min H."/>
            <person name="Sherman L.A."/>
            <person name="Pakrasi H.B."/>
        </authorList>
    </citation>
    <scope>NUCLEOTIDE SEQUENCE [LARGE SCALE GENOMIC DNA]</scope>
    <source>
        <strain evidence="3">PCC 7822</strain>
    </source>
</reference>
<keyword evidence="3" id="KW-1185">Reference proteome</keyword>
<evidence type="ECO:0000313" key="2">
    <source>
        <dbReference type="EMBL" id="ADN13583.1"/>
    </source>
</evidence>
<gene>
    <name evidence="2" type="ordered locus">Cyan7822_1592</name>
</gene>